<reference evidence="11 12" key="1">
    <citation type="submission" date="2020-08" db="EMBL/GenBank/DDBJ databases">
        <title>The genome sequence of type strain Novosphingobium piscinae KCTC 42194.</title>
        <authorList>
            <person name="Liu Y."/>
        </authorList>
    </citation>
    <scope>NUCLEOTIDE SEQUENCE [LARGE SCALE GENOMIC DNA]</scope>
    <source>
        <strain evidence="11 12">KCTC 42194</strain>
    </source>
</reference>
<dbReference type="SUPFAM" id="SSF55785">
    <property type="entry name" value="PYP-like sensor domain (PAS domain)"/>
    <property type="match status" value="1"/>
</dbReference>
<keyword evidence="9" id="KW-0812">Transmembrane</keyword>
<feature type="transmembrane region" description="Helical" evidence="9">
    <location>
        <begin position="31"/>
        <end position="50"/>
    </location>
</feature>
<dbReference type="InterPro" id="IPR000014">
    <property type="entry name" value="PAS"/>
</dbReference>
<dbReference type="RefSeq" id="WP_185679182.1">
    <property type="nucleotide sequence ID" value="NZ_JACLAX010000007.1"/>
</dbReference>
<dbReference type="Gene3D" id="3.30.565.10">
    <property type="entry name" value="Histidine kinase-like ATPase, C-terminal domain"/>
    <property type="match status" value="1"/>
</dbReference>
<comment type="catalytic activity">
    <reaction evidence="1">
        <text>ATP + protein L-histidine = ADP + protein N-phospho-L-histidine.</text>
        <dbReference type="EC" id="2.7.13.3"/>
    </reaction>
</comment>
<evidence type="ECO:0000256" key="1">
    <source>
        <dbReference type="ARBA" id="ARBA00000085"/>
    </source>
</evidence>
<keyword evidence="6" id="KW-0418">Kinase</keyword>
<dbReference type="InterPro" id="IPR036890">
    <property type="entry name" value="HATPase_C_sf"/>
</dbReference>
<keyword evidence="12" id="KW-1185">Reference proteome</keyword>
<keyword evidence="9" id="KW-1133">Transmembrane helix</keyword>
<evidence type="ECO:0000256" key="2">
    <source>
        <dbReference type="ARBA" id="ARBA00012438"/>
    </source>
</evidence>
<dbReference type="SMART" id="SM00091">
    <property type="entry name" value="PAS"/>
    <property type="match status" value="1"/>
</dbReference>
<feature type="transmembrane region" description="Helical" evidence="9">
    <location>
        <begin position="101"/>
        <end position="125"/>
    </location>
</feature>
<dbReference type="EC" id="2.7.13.3" evidence="2"/>
<feature type="region of interest" description="Disordered" evidence="8">
    <location>
        <begin position="416"/>
        <end position="472"/>
    </location>
</feature>
<feature type="domain" description="PAS" evidence="10">
    <location>
        <begin position="155"/>
        <end position="224"/>
    </location>
</feature>
<dbReference type="PANTHER" id="PTHR41523">
    <property type="entry name" value="TWO-COMPONENT SYSTEM SENSOR PROTEIN"/>
    <property type="match status" value="1"/>
</dbReference>
<dbReference type="Proteomes" id="UP000551327">
    <property type="component" value="Unassembled WGS sequence"/>
</dbReference>
<dbReference type="EMBL" id="JACLAX010000007">
    <property type="protein sequence ID" value="MBC2669325.1"/>
    <property type="molecule type" value="Genomic_DNA"/>
</dbReference>
<feature type="transmembrane region" description="Helical" evidence="9">
    <location>
        <begin position="70"/>
        <end position="94"/>
    </location>
</feature>
<keyword evidence="3" id="KW-0597">Phosphoprotein</keyword>
<dbReference type="InterPro" id="IPR035965">
    <property type="entry name" value="PAS-like_dom_sf"/>
</dbReference>
<feature type="compositionally biased region" description="Low complexity" evidence="8">
    <location>
        <begin position="427"/>
        <end position="436"/>
    </location>
</feature>
<dbReference type="GO" id="GO:0004673">
    <property type="term" value="F:protein histidine kinase activity"/>
    <property type="evidence" value="ECO:0007669"/>
    <property type="project" value="UniProtKB-EC"/>
</dbReference>
<accession>A0A7X1FYH0</accession>
<evidence type="ECO:0000259" key="10">
    <source>
        <dbReference type="PROSITE" id="PS50112"/>
    </source>
</evidence>
<dbReference type="Pfam" id="PF07536">
    <property type="entry name" value="HWE_HK"/>
    <property type="match status" value="1"/>
</dbReference>
<evidence type="ECO:0000313" key="11">
    <source>
        <dbReference type="EMBL" id="MBC2669325.1"/>
    </source>
</evidence>
<dbReference type="PANTHER" id="PTHR41523:SF8">
    <property type="entry name" value="ETHYLENE RESPONSE SENSOR PROTEIN"/>
    <property type="match status" value="1"/>
</dbReference>
<evidence type="ECO:0000256" key="4">
    <source>
        <dbReference type="ARBA" id="ARBA00022679"/>
    </source>
</evidence>
<dbReference type="CDD" id="cd00130">
    <property type="entry name" value="PAS"/>
    <property type="match status" value="1"/>
</dbReference>
<dbReference type="InterPro" id="IPR013656">
    <property type="entry name" value="PAS_4"/>
</dbReference>
<keyword evidence="4" id="KW-0808">Transferase</keyword>
<dbReference type="GO" id="GO:0005524">
    <property type="term" value="F:ATP binding"/>
    <property type="evidence" value="ECO:0007669"/>
    <property type="project" value="UniProtKB-KW"/>
</dbReference>
<sequence>MEDGQGPDDLSPTASRWFALRRWQARQPWRGWLLVLVLTALASLLVHSLGTDLPAPFLPFYPAIMVGALLGGRVMGYAATGLCLGSAGLFLAAGPVADDRAVVLVTLVLSLVVSTLLVEVLAQLATLADALHQRELTLAASTAALLAEEARLSAALSELEALYNEAPIGLGFLDRDMRFVRINAALAEMNGFTIEQHIGKSVWDLVPDLRASAEPMLRRVLDENAAIKGVELSGETPAQPGVRRDWQEMFYPVHDRSGAVQGIAIFCEEVTTAKRARERERLLTREVDHRAKNLLTVIQSVLKLTRSTGSVEEFRAAVTGRIQALGRVHTLLAQNRWETVRLDELVRQELAPFGPAVRIDTISRALRLQPNVAQALSMILHELATNSAKHGALSGRGGGQGHVAFGCVLRAAAADPAAGGTAGGPESGPESGPDASGIEDGAWGEAGLATRGDETADDGIAGGGSTGAAGGETGWITLTWTEHGGPPVTASAPGGFGTSLIRTAVKGLLAGELDYDLRPEGLHCAIRFPLRRRAPEPGPELGPGPGPAPA</sequence>
<evidence type="ECO:0000256" key="5">
    <source>
        <dbReference type="ARBA" id="ARBA00022741"/>
    </source>
</evidence>
<dbReference type="Gene3D" id="3.30.450.20">
    <property type="entry name" value="PAS domain"/>
    <property type="match status" value="1"/>
</dbReference>
<keyword evidence="5" id="KW-0547">Nucleotide-binding</keyword>
<dbReference type="SMART" id="SM00911">
    <property type="entry name" value="HWE_HK"/>
    <property type="match status" value="1"/>
</dbReference>
<organism evidence="11 12">
    <name type="scientific">Novosphingobium piscinae</name>
    <dbReference type="NCBI Taxonomy" id="1507448"/>
    <lineage>
        <taxon>Bacteria</taxon>
        <taxon>Pseudomonadati</taxon>
        <taxon>Pseudomonadota</taxon>
        <taxon>Alphaproteobacteria</taxon>
        <taxon>Sphingomonadales</taxon>
        <taxon>Sphingomonadaceae</taxon>
        <taxon>Novosphingobium</taxon>
    </lineage>
</organism>
<dbReference type="AlphaFoldDB" id="A0A7X1FYH0"/>
<dbReference type="Pfam" id="PF08448">
    <property type="entry name" value="PAS_4"/>
    <property type="match status" value="1"/>
</dbReference>
<name>A0A7X1FYH0_9SPHN</name>
<evidence type="ECO:0000313" key="12">
    <source>
        <dbReference type="Proteomes" id="UP000551327"/>
    </source>
</evidence>
<evidence type="ECO:0000256" key="7">
    <source>
        <dbReference type="ARBA" id="ARBA00022840"/>
    </source>
</evidence>
<protein>
    <recommendedName>
        <fullName evidence="2">histidine kinase</fullName>
        <ecNumber evidence="2">2.7.13.3</ecNumber>
    </recommendedName>
</protein>
<feature type="compositionally biased region" description="Gly residues" evidence="8">
    <location>
        <begin position="460"/>
        <end position="472"/>
    </location>
</feature>
<evidence type="ECO:0000256" key="9">
    <source>
        <dbReference type="SAM" id="Phobius"/>
    </source>
</evidence>
<keyword evidence="7" id="KW-0067">ATP-binding</keyword>
<evidence type="ECO:0000256" key="8">
    <source>
        <dbReference type="SAM" id="MobiDB-lite"/>
    </source>
</evidence>
<comment type="caution">
    <text evidence="11">The sequence shown here is derived from an EMBL/GenBank/DDBJ whole genome shotgun (WGS) entry which is preliminary data.</text>
</comment>
<dbReference type="NCBIfam" id="TIGR00229">
    <property type="entry name" value="sensory_box"/>
    <property type="match status" value="1"/>
</dbReference>
<keyword evidence="9" id="KW-0472">Membrane</keyword>
<gene>
    <name evidence="11" type="ORF">H7F53_09235</name>
</gene>
<evidence type="ECO:0000256" key="6">
    <source>
        <dbReference type="ARBA" id="ARBA00022777"/>
    </source>
</evidence>
<dbReference type="PROSITE" id="PS50112">
    <property type="entry name" value="PAS"/>
    <property type="match status" value="1"/>
</dbReference>
<evidence type="ECO:0000256" key="3">
    <source>
        <dbReference type="ARBA" id="ARBA00022553"/>
    </source>
</evidence>
<dbReference type="InterPro" id="IPR011102">
    <property type="entry name" value="Sig_transdc_His_kinase_HWE"/>
</dbReference>
<proteinExistence type="predicted"/>